<evidence type="ECO:0000313" key="2">
    <source>
        <dbReference type="Proteomes" id="UP000324897"/>
    </source>
</evidence>
<reference evidence="1 2" key="1">
    <citation type="journal article" date="2019" name="Sci. Rep.">
        <title>A high-quality genome of Eragrostis curvula grass provides insights into Poaceae evolution and supports new strategies to enhance forage quality.</title>
        <authorList>
            <person name="Carballo J."/>
            <person name="Santos B.A.C.M."/>
            <person name="Zappacosta D."/>
            <person name="Garbus I."/>
            <person name="Selva J.P."/>
            <person name="Gallo C.A."/>
            <person name="Diaz A."/>
            <person name="Albertini E."/>
            <person name="Caccamo M."/>
            <person name="Echenique V."/>
        </authorList>
    </citation>
    <scope>NUCLEOTIDE SEQUENCE [LARGE SCALE GENOMIC DNA]</scope>
    <source>
        <strain evidence="2">cv. Victoria</strain>
        <tissue evidence="1">Leaf</tissue>
    </source>
</reference>
<dbReference type="Gramene" id="TVU15831">
    <property type="protein sequence ID" value="TVU15831"/>
    <property type="gene ID" value="EJB05_39371"/>
</dbReference>
<name>A0A5J9TYP9_9POAL</name>
<protein>
    <submittedName>
        <fullName evidence="1">Uncharacterized protein</fullName>
    </submittedName>
</protein>
<dbReference type="AlphaFoldDB" id="A0A5J9TYP9"/>
<sequence length="104" mass="11059">RPSSPRLAPPPPHDARARRSRLLLAGSGSGTFCRARIYTGVRPSGKLRRPPSRLAVSFGSDLAPPGGRCSVPGGLVKTEDDYLQEAIPRKSGGSLRVMRVTPSL</sequence>
<dbReference type="EMBL" id="RWGY01000031">
    <property type="protein sequence ID" value="TVU15831.1"/>
    <property type="molecule type" value="Genomic_DNA"/>
</dbReference>
<proteinExistence type="predicted"/>
<dbReference type="Proteomes" id="UP000324897">
    <property type="component" value="Unassembled WGS sequence"/>
</dbReference>
<organism evidence="1 2">
    <name type="scientific">Eragrostis curvula</name>
    <name type="common">weeping love grass</name>
    <dbReference type="NCBI Taxonomy" id="38414"/>
    <lineage>
        <taxon>Eukaryota</taxon>
        <taxon>Viridiplantae</taxon>
        <taxon>Streptophyta</taxon>
        <taxon>Embryophyta</taxon>
        <taxon>Tracheophyta</taxon>
        <taxon>Spermatophyta</taxon>
        <taxon>Magnoliopsida</taxon>
        <taxon>Liliopsida</taxon>
        <taxon>Poales</taxon>
        <taxon>Poaceae</taxon>
        <taxon>PACMAD clade</taxon>
        <taxon>Chloridoideae</taxon>
        <taxon>Eragrostideae</taxon>
        <taxon>Eragrostidinae</taxon>
        <taxon>Eragrostis</taxon>
    </lineage>
</organism>
<gene>
    <name evidence="1" type="ORF">EJB05_39371</name>
</gene>
<evidence type="ECO:0000313" key="1">
    <source>
        <dbReference type="EMBL" id="TVU15831.1"/>
    </source>
</evidence>
<feature type="non-terminal residue" evidence="1">
    <location>
        <position position="1"/>
    </location>
</feature>
<accession>A0A5J9TYP9</accession>
<keyword evidence="2" id="KW-1185">Reference proteome</keyword>
<comment type="caution">
    <text evidence="1">The sequence shown here is derived from an EMBL/GenBank/DDBJ whole genome shotgun (WGS) entry which is preliminary data.</text>
</comment>